<dbReference type="Proteomes" id="UP000011523">
    <property type="component" value="Unassembled WGS sequence"/>
</dbReference>
<comment type="caution">
    <text evidence="1">The sequence shown here is derived from an EMBL/GenBank/DDBJ whole genome shotgun (WGS) entry which is preliminary data.</text>
</comment>
<proteinExistence type="predicted"/>
<name>M0DEM9_9EURY</name>
<evidence type="ECO:0000313" key="2">
    <source>
        <dbReference type="Proteomes" id="UP000011523"/>
    </source>
</evidence>
<dbReference type="PATRIC" id="fig|1227485.3.peg.2977"/>
<dbReference type="AlphaFoldDB" id="M0DEM9"/>
<keyword evidence="2" id="KW-1185">Reference proteome</keyword>
<gene>
    <name evidence="1" type="ORF">C472_15182</name>
</gene>
<sequence>MVLQRTSLHVDIDEEDLRAQAAKYGIDDVIDALLQSLETHGEVGDDRLSE</sequence>
<reference evidence="1 2" key="1">
    <citation type="journal article" date="2014" name="PLoS Genet.">
        <title>Phylogenetically driven sequencing of extremely halophilic archaea reveals strategies for static and dynamic osmo-response.</title>
        <authorList>
            <person name="Becker E.A."/>
            <person name="Seitzer P.M."/>
            <person name="Tritt A."/>
            <person name="Larsen D."/>
            <person name="Krusor M."/>
            <person name="Yao A.I."/>
            <person name="Wu D."/>
            <person name="Madern D."/>
            <person name="Eisen J.A."/>
            <person name="Darling A.E."/>
            <person name="Facciotti M.T."/>
        </authorList>
    </citation>
    <scope>NUCLEOTIDE SEQUENCE [LARGE SCALE GENOMIC DNA]</scope>
    <source>
        <strain evidence="1 2">DSM 14210</strain>
    </source>
</reference>
<protein>
    <submittedName>
        <fullName evidence="1">Uncharacterized protein</fullName>
    </submittedName>
</protein>
<accession>M0DEM9</accession>
<dbReference type="EMBL" id="AOJD01000077">
    <property type="protein sequence ID" value="ELZ33263.1"/>
    <property type="molecule type" value="Genomic_DNA"/>
</dbReference>
<evidence type="ECO:0000313" key="1">
    <source>
        <dbReference type="EMBL" id="ELZ33263.1"/>
    </source>
</evidence>
<organism evidence="1 2">
    <name type="scientific">Halorubrum tebenquichense DSM 14210</name>
    <dbReference type="NCBI Taxonomy" id="1227485"/>
    <lineage>
        <taxon>Archaea</taxon>
        <taxon>Methanobacteriati</taxon>
        <taxon>Methanobacteriota</taxon>
        <taxon>Stenosarchaea group</taxon>
        <taxon>Halobacteria</taxon>
        <taxon>Halobacteriales</taxon>
        <taxon>Haloferacaceae</taxon>
        <taxon>Halorubrum</taxon>
    </lineage>
</organism>